<dbReference type="PANTHER" id="PTHR38011:SF12">
    <property type="entry name" value="BIFUNCTIONAL DEAMINASE-REDUCTASE DOMAIN PROTEIN"/>
    <property type="match status" value="1"/>
</dbReference>
<organism evidence="2 3">
    <name type="scientific">Actinomycetospora succinea</name>
    <dbReference type="NCBI Taxonomy" id="663603"/>
    <lineage>
        <taxon>Bacteria</taxon>
        <taxon>Bacillati</taxon>
        <taxon>Actinomycetota</taxon>
        <taxon>Actinomycetes</taxon>
        <taxon>Pseudonocardiales</taxon>
        <taxon>Pseudonocardiaceae</taxon>
        <taxon>Actinomycetospora</taxon>
    </lineage>
</organism>
<name>A0A4R6USJ8_9PSEU</name>
<reference evidence="2 3" key="1">
    <citation type="submission" date="2019-03" db="EMBL/GenBank/DDBJ databases">
        <title>Genomic Encyclopedia of Type Strains, Phase IV (KMG-IV): sequencing the most valuable type-strain genomes for metagenomic binning, comparative biology and taxonomic classification.</title>
        <authorList>
            <person name="Goeker M."/>
        </authorList>
    </citation>
    <scope>NUCLEOTIDE SEQUENCE [LARGE SCALE GENOMIC DNA]</scope>
    <source>
        <strain evidence="2 3">DSM 45775</strain>
    </source>
</reference>
<gene>
    <name evidence="2" type="ORF">EV188_11068</name>
</gene>
<accession>A0A4R6USJ8</accession>
<dbReference type="PANTHER" id="PTHR38011">
    <property type="entry name" value="DIHYDROFOLATE REDUCTASE FAMILY PROTEIN (AFU_ORTHOLOGUE AFUA_8G06820)"/>
    <property type="match status" value="1"/>
</dbReference>
<sequence length="225" mass="24113">MTRLRVHAFTITLDGFGTGTDQRVDAPFGDGVDELHAWMMPSFARRRSSETSTPIGELDHGDSDGTGVDHAAFLAGEENVGATIMGRNMFGPVRGEWPDESWRGWWGEDPPYHHDVFVMTHHPRPSLPMDGGTTFHFVQGSPAEVLARATTAAGGRDVRLGGGVATVRAFLAEGLVGELNLVVAPILAGAGERLFEGLTALPEGYRVESTVVGESGAVHARVVRR</sequence>
<dbReference type="GO" id="GO:0008703">
    <property type="term" value="F:5-amino-6-(5-phosphoribosylamino)uracil reductase activity"/>
    <property type="evidence" value="ECO:0007669"/>
    <property type="project" value="InterPro"/>
</dbReference>
<evidence type="ECO:0000313" key="3">
    <source>
        <dbReference type="Proteomes" id="UP000295705"/>
    </source>
</evidence>
<dbReference type="RefSeq" id="WP_133829159.1">
    <property type="nucleotide sequence ID" value="NZ_BAABHR010000020.1"/>
</dbReference>
<dbReference type="AlphaFoldDB" id="A0A4R6USJ8"/>
<evidence type="ECO:0000259" key="1">
    <source>
        <dbReference type="Pfam" id="PF01872"/>
    </source>
</evidence>
<dbReference type="OrthoDB" id="2313602at2"/>
<proteinExistence type="predicted"/>
<feature type="domain" description="Bacterial bifunctional deaminase-reductase C-terminal" evidence="1">
    <location>
        <begin position="11"/>
        <end position="199"/>
    </location>
</feature>
<dbReference type="EMBL" id="SNYO01000010">
    <property type="protein sequence ID" value="TDQ50072.1"/>
    <property type="molecule type" value="Genomic_DNA"/>
</dbReference>
<dbReference type="GO" id="GO:0009231">
    <property type="term" value="P:riboflavin biosynthetic process"/>
    <property type="evidence" value="ECO:0007669"/>
    <property type="project" value="InterPro"/>
</dbReference>
<dbReference type="Pfam" id="PF01872">
    <property type="entry name" value="RibD_C"/>
    <property type="match status" value="1"/>
</dbReference>
<keyword evidence="3" id="KW-1185">Reference proteome</keyword>
<dbReference type="Gene3D" id="3.40.430.10">
    <property type="entry name" value="Dihydrofolate Reductase, subunit A"/>
    <property type="match status" value="1"/>
</dbReference>
<dbReference type="Proteomes" id="UP000295705">
    <property type="component" value="Unassembled WGS sequence"/>
</dbReference>
<protein>
    <submittedName>
        <fullName evidence="2">Dihydrofolate reductase</fullName>
    </submittedName>
</protein>
<evidence type="ECO:0000313" key="2">
    <source>
        <dbReference type="EMBL" id="TDQ50072.1"/>
    </source>
</evidence>
<dbReference type="SUPFAM" id="SSF53597">
    <property type="entry name" value="Dihydrofolate reductase-like"/>
    <property type="match status" value="1"/>
</dbReference>
<comment type="caution">
    <text evidence="2">The sequence shown here is derived from an EMBL/GenBank/DDBJ whole genome shotgun (WGS) entry which is preliminary data.</text>
</comment>
<dbReference type="InterPro" id="IPR024072">
    <property type="entry name" value="DHFR-like_dom_sf"/>
</dbReference>
<dbReference type="InterPro" id="IPR002734">
    <property type="entry name" value="RibDG_C"/>
</dbReference>
<dbReference type="InterPro" id="IPR050765">
    <property type="entry name" value="Riboflavin_Biosynth_HTPR"/>
</dbReference>